<dbReference type="PANTHER" id="PTHR43194">
    <property type="entry name" value="HYDROLASE ALPHA/BETA FOLD FAMILY"/>
    <property type="match status" value="1"/>
</dbReference>
<dbReference type="EMBL" id="CYGY02000030">
    <property type="protein sequence ID" value="SIT41737.1"/>
    <property type="molecule type" value="Genomic_DNA"/>
</dbReference>
<reference evidence="2" key="1">
    <citation type="submission" date="2016-12" db="EMBL/GenBank/DDBJ databases">
        <authorList>
            <person name="Moulin L."/>
        </authorList>
    </citation>
    <scope>NUCLEOTIDE SEQUENCE [LARGE SCALE GENOMIC DNA]</scope>
    <source>
        <strain evidence="2">STM 7183</strain>
    </source>
</reference>
<dbReference type="Gene3D" id="3.40.50.1820">
    <property type="entry name" value="alpha/beta hydrolase"/>
    <property type="match status" value="1"/>
</dbReference>
<dbReference type="RefSeq" id="WP_087735030.1">
    <property type="nucleotide sequence ID" value="NZ_CYGY02000030.1"/>
</dbReference>
<organism evidence="2 3">
    <name type="scientific">Paraburkholderia piptadeniae</name>
    <dbReference type="NCBI Taxonomy" id="1701573"/>
    <lineage>
        <taxon>Bacteria</taxon>
        <taxon>Pseudomonadati</taxon>
        <taxon>Pseudomonadota</taxon>
        <taxon>Betaproteobacteria</taxon>
        <taxon>Burkholderiales</taxon>
        <taxon>Burkholderiaceae</taxon>
        <taxon>Paraburkholderia</taxon>
    </lineage>
</organism>
<dbReference type="Pfam" id="PF00561">
    <property type="entry name" value="Abhydrolase_1"/>
    <property type="match status" value="1"/>
</dbReference>
<dbReference type="PANTHER" id="PTHR43194:SF2">
    <property type="entry name" value="PEROXISOMAL MEMBRANE PROTEIN LPX1"/>
    <property type="match status" value="1"/>
</dbReference>
<dbReference type="Proteomes" id="UP000195569">
    <property type="component" value="Unassembled WGS sequence"/>
</dbReference>
<dbReference type="InterPro" id="IPR000073">
    <property type="entry name" value="AB_hydrolase_1"/>
</dbReference>
<evidence type="ECO:0000313" key="3">
    <source>
        <dbReference type="Proteomes" id="UP000195569"/>
    </source>
</evidence>
<keyword evidence="3" id="KW-1185">Reference proteome</keyword>
<name>A0A1N7S2Y6_9BURK</name>
<protein>
    <submittedName>
        <fullName evidence="2">Alpha/beta hydrolase</fullName>
    </submittedName>
</protein>
<evidence type="ECO:0000313" key="2">
    <source>
        <dbReference type="EMBL" id="SIT41737.1"/>
    </source>
</evidence>
<dbReference type="SUPFAM" id="SSF53474">
    <property type="entry name" value="alpha/beta-Hydrolases"/>
    <property type="match status" value="1"/>
</dbReference>
<dbReference type="InterPro" id="IPR050228">
    <property type="entry name" value="Carboxylesterase_BioH"/>
</dbReference>
<dbReference type="AlphaFoldDB" id="A0A1N7S2Y6"/>
<sequence length="262" mass="28910">MSVSTQIPRTTHWWKGHDGVRLAGDTLGDPNGTPIILLHGAGQTRHSWRRMAHLLGDAGFYVISFDARGHGNSDWPADSNYSPSAMVRDLEHIALSLGVKRPVLVGAATGGATSLLAVGEHYVDASGLILINFAPQTEPGGVARVQSNMRQQSAALGRAESCDPHFASWPRDMTRRHQRLSAAARRLTCPTLLIRGERSDVISQEGVEEFRVLCPQTEYIGIQDVGHQPSEYDQDFGEKALHFIKSRIGNNRPRTRRLYEQT</sequence>
<feature type="domain" description="AB hydrolase-1" evidence="1">
    <location>
        <begin position="34"/>
        <end position="158"/>
    </location>
</feature>
<dbReference type="OrthoDB" id="5380819at2"/>
<keyword evidence="2" id="KW-0378">Hydrolase</keyword>
<proteinExistence type="predicted"/>
<gene>
    <name evidence="2" type="ORF">BN2476_300168</name>
</gene>
<dbReference type="InterPro" id="IPR029058">
    <property type="entry name" value="AB_hydrolase_fold"/>
</dbReference>
<dbReference type="GO" id="GO:0016787">
    <property type="term" value="F:hydrolase activity"/>
    <property type="evidence" value="ECO:0007669"/>
    <property type="project" value="UniProtKB-KW"/>
</dbReference>
<comment type="caution">
    <text evidence="2">The sequence shown here is derived from an EMBL/GenBank/DDBJ whole genome shotgun (WGS) entry which is preliminary data.</text>
</comment>
<accession>A0A1N7S2Y6</accession>
<evidence type="ECO:0000259" key="1">
    <source>
        <dbReference type="Pfam" id="PF00561"/>
    </source>
</evidence>